<feature type="binding site" evidence="4">
    <location>
        <position position="318"/>
    </location>
    <ligand>
        <name>adenosylcob(III)alamin</name>
        <dbReference type="ChEBI" id="CHEBI:18408"/>
    </ligand>
</feature>
<accession>A0A1G9T5H6</accession>
<organism evidence="5 6">
    <name type="scientific">Halogranum gelatinilyticum</name>
    <dbReference type="NCBI Taxonomy" id="660521"/>
    <lineage>
        <taxon>Archaea</taxon>
        <taxon>Methanobacteriati</taxon>
        <taxon>Methanobacteriota</taxon>
        <taxon>Stenosarchaea group</taxon>
        <taxon>Halobacteria</taxon>
        <taxon>Halobacteriales</taxon>
        <taxon>Haloferacaceae</taxon>
    </lineage>
</organism>
<protein>
    <recommendedName>
        <fullName evidence="4">Glutamate mutase epsilon subunit</fullName>
        <ecNumber evidence="4">5.4.99.1</ecNumber>
    </recommendedName>
    <alternativeName>
        <fullName evidence="4">Glutamate mutase E chain</fullName>
    </alternativeName>
    <alternativeName>
        <fullName evidence="4">Glutamate mutase large subunit</fullName>
    </alternativeName>
    <alternativeName>
        <fullName evidence="4">Methylaspartate mutase</fullName>
    </alternativeName>
</protein>
<dbReference type="Gene3D" id="3.90.970.10">
    <property type="match status" value="1"/>
</dbReference>
<dbReference type="GO" id="GO:0031419">
    <property type="term" value="F:cobalamin binding"/>
    <property type="evidence" value="ECO:0007669"/>
    <property type="project" value="UniProtKB-KW"/>
</dbReference>
<evidence type="ECO:0000256" key="1">
    <source>
        <dbReference type="ARBA" id="ARBA00022628"/>
    </source>
</evidence>
<dbReference type="EMBL" id="FNHL01000002">
    <property type="protein sequence ID" value="SDM42974.1"/>
    <property type="molecule type" value="Genomic_DNA"/>
</dbReference>
<dbReference type="OrthoDB" id="191779at2157"/>
<keyword evidence="6" id="KW-1185">Reference proteome</keyword>
<comment type="function">
    <text evidence="4">Catalyzes the carbon skeleton rearrangement of L-glutamate to L-threo-3-methylaspartate ((2S,3S)-3-methylaspartate).</text>
</comment>
<dbReference type="InterPro" id="IPR014714">
    <property type="entry name" value="Glu_mut_E_C_dom_sf"/>
</dbReference>
<keyword evidence="3 4" id="KW-0170">Cobalt</keyword>
<feature type="binding site" evidence="4">
    <location>
        <begin position="145"/>
        <end position="146"/>
    </location>
    <ligand>
        <name>L-glutamate</name>
        <dbReference type="ChEBI" id="CHEBI:29985"/>
    </ligand>
</feature>
<comment type="subunit">
    <text evidence="4">Heterotetramer composed of 2 epsilon subunits (GlmE) and 2 sigma subunits (GlmS). GlmE exists as a homodimer and GlmS as a monomer.</text>
</comment>
<dbReference type="GO" id="GO:0050097">
    <property type="term" value="F:methylaspartate mutase activity"/>
    <property type="evidence" value="ECO:0007669"/>
    <property type="project" value="UniProtKB-UniRule"/>
</dbReference>
<feature type="binding site" evidence="4">
    <location>
        <position position="167"/>
    </location>
    <ligand>
        <name>L-glutamate</name>
        <dbReference type="ChEBI" id="CHEBI:29985"/>
    </ligand>
</feature>
<feature type="binding site" evidence="4">
    <location>
        <position position="62"/>
    </location>
    <ligand>
        <name>L-glutamate</name>
        <dbReference type="ChEBI" id="CHEBI:29985"/>
    </ligand>
</feature>
<dbReference type="UniPathway" id="UPA00561">
    <property type="reaction ID" value="UER00617"/>
</dbReference>
<dbReference type="InterPro" id="IPR016176">
    <property type="entry name" value="Cbl-dep_enz_cat"/>
</dbReference>
<keyword evidence="1 4" id="KW-0846">Cobalamin</keyword>
<dbReference type="GO" id="GO:0019670">
    <property type="term" value="P:anaerobic L-glutamate catabolic process"/>
    <property type="evidence" value="ECO:0007669"/>
    <property type="project" value="InterPro"/>
</dbReference>
<feature type="binding site" evidence="4">
    <location>
        <position position="322"/>
    </location>
    <ligand>
        <name>adenosylcob(III)alamin</name>
        <dbReference type="ChEBI" id="CHEBI:18408"/>
    </ligand>
</feature>
<evidence type="ECO:0000313" key="5">
    <source>
        <dbReference type="EMBL" id="SDM42974.1"/>
    </source>
</evidence>
<feature type="binding site" evidence="4">
    <location>
        <position position="289"/>
    </location>
    <ligand>
        <name>adenosylcob(III)alamin</name>
        <dbReference type="ChEBI" id="CHEBI:18408"/>
    </ligand>
</feature>
<feature type="binding site" evidence="4">
    <location>
        <position position="64"/>
    </location>
    <ligand>
        <name>adenosylcob(III)alamin</name>
        <dbReference type="ChEBI" id="CHEBI:18408"/>
    </ligand>
</feature>
<evidence type="ECO:0000313" key="6">
    <source>
        <dbReference type="Proteomes" id="UP000199451"/>
    </source>
</evidence>
<proteinExistence type="inferred from homology"/>
<comment type="cofactor">
    <cofactor evidence="4">
        <name>adenosylcob(III)alamin</name>
        <dbReference type="ChEBI" id="CHEBI:18408"/>
    </cofactor>
</comment>
<feature type="binding site" evidence="4">
    <location>
        <position position="96"/>
    </location>
    <ligand>
        <name>L-glutamate</name>
        <dbReference type="ChEBI" id="CHEBI:29985"/>
    </ligand>
</feature>
<evidence type="ECO:0000256" key="4">
    <source>
        <dbReference type="HAMAP-Rule" id="MF_01923"/>
    </source>
</evidence>
<dbReference type="Gene3D" id="3.20.20.240">
    <property type="entry name" value="Methylmalonyl-CoA mutase"/>
    <property type="match status" value="1"/>
</dbReference>
<dbReference type="PIRSF" id="PIRSF001495">
    <property type="entry name" value="Met_asp_mut_epsi"/>
    <property type="match status" value="1"/>
</dbReference>
<dbReference type="HAMAP" id="MF_01923">
    <property type="entry name" value="Me_Asp_mutase_E"/>
    <property type="match status" value="1"/>
</dbReference>
<gene>
    <name evidence="4" type="primary">glmE</name>
    <name evidence="5" type="ORF">SAMN04487949_1628</name>
</gene>
<evidence type="ECO:0000256" key="3">
    <source>
        <dbReference type="ARBA" id="ARBA00023285"/>
    </source>
</evidence>
<dbReference type="AlphaFoldDB" id="A0A1G9T5H6"/>
<feature type="binding site" evidence="4">
    <location>
        <position position="173"/>
    </location>
    <ligand>
        <name>L-glutamate</name>
        <dbReference type="ChEBI" id="CHEBI:29985"/>
    </ligand>
</feature>
<keyword evidence="2 4" id="KW-0413">Isomerase</keyword>
<dbReference type="InterPro" id="IPR006396">
    <property type="entry name" value="Glu_mut_E"/>
</dbReference>
<dbReference type="SUPFAM" id="SSF51703">
    <property type="entry name" value="Cobalamin (vitamin B12)-dependent enzymes"/>
    <property type="match status" value="1"/>
</dbReference>
<dbReference type="RefSeq" id="WP_089696273.1">
    <property type="nucleotide sequence ID" value="NZ_FNHL01000002.1"/>
</dbReference>
<feature type="binding site" evidence="4">
    <location>
        <position position="177"/>
    </location>
    <ligand>
        <name>L-glutamate</name>
        <dbReference type="ChEBI" id="CHEBI:29985"/>
    </ligand>
</feature>
<dbReference type="EC" id="5.4.99.1" evidence="4"/>
<comment type="similarity">
    <text evidence="4">Belongs to the methylaspartate mutase GlmE subunit family.</text>
</comment>
<sequence length="481" mass="52318">MVRDERLPESELGRIADRLRGDWPTAEAVDFEEALGYHETLPDEKRFAHVLESADRPLLQPRAGVPRLDPQVDLLTHLWEDGGADLLPTTIDSYTRDNEYGKAQEGLDEARESGEDTLNGFPAVNHGVDGCRELIERVPGPIEVRHGTPDARLLALVTFAGGFQSFEGGPISYNIPYTKRRDLGETIEHWQFVDRLAGLYTEFGVRINREPFGPLTGTLVPPSIAIAIGVVEGLLAATQGVKSLTLGYGQVGNLVQDVAALRALRALGEEYLPDDVAVTTVFHEWMGGFPPDEARANGVIGLGGATAAVAKPDKVITKSPQEFQGVPTMEANAAGLRTTRQLIDMLIEQDVTLDGIDDEQAFIERSTRSLFDTVFDLGDGDVAHGTLRAFETGALDVPFAPSESAKGAVLPARDDDGRVRILEFGDLALSADLKEVHRNRLDERAETEGRDCSFRMVADDVDAISDGRLIGRPKGSTEGWT</sequence>
<name>A0A1G9T5H6_9EURY</name>
<evidence type="ECO:0000256" key="2">
    <source>
        <dbReference type="ARBA" id="ARBA00023235"/>
    </source>
</evidence>
<dbReference type="Proteomes" id="UP000199451">
    <property type="component" value="Unassembled WGS sequence"/>
</dbReference>
<feature type="binding site" evidence="4">
    <location>
        <position position="176"/>
    </location>
    <ligand>
        <name>adenosylcob(III)alamin</name>
        <dbReference type="ChEBI" id="CHEBI:18408"/>
    </ligand>
</feature>
<dbReference type="Pfam" id="PF06368">
    <property type="entry name" value="Met_asp_mut_E"/>
    <property type="match status" value="1"/>
</dbReference>
<dbReference type="STRING" id="660521.SAMN04487949_1628"/>
<dbReference type="CDD" id="cd00245">
    <property type="entry name" value="Glm_e"/>
    <property type="match status" value="1"/>
</dbReference>
<reference evidence="6" key="1">
    <citation type="submission" date="2016-10" db="EMBL/GenBank/DDBJ databases">
        <authorList>
            <person name="Varghese N."/>
            <person name="Submissions S."/>
        </authorList>
    </citation>
    <scope>NUCLEOTIDE SEQUENCE [LARGE SCALE GENOMIC DNA]</scope>
    <source>
        <strain evidence="6">CGMCC 1.10119</strain>
    </source>
</reference>
<dbReference type="NCBIfam" id="TIGR01503">
    <property type="entry name" value="MthylAspMut_E"/>
    <property type="match status" value="1"/>
</dbReference>
<comment type="pathway">
    <text evidence="4">Amino-acid degradation; L-glutamate degradation via mesaconate pathway; acetate and pyruvate from L-glutamate: step 1/4.</text>
</comment>
<dbReference type="GO" id="GO:0019553">
    <property type="term" value="P:L-glutamate catabolic process via L-citramalate"/>
    <property type="evidence" value="ECO:0007669"/>
    <property type="project" value="UniProtKB-UniRule"/>
</dbReference>
<comment type="catalytic activity">
    <reaction evidence="4">
        <text>(2S,3S)-3-methyl-L-aspartate = L-glutamate</text>
        <dbReference type="Rhea" id="RHEA:12857"/>
        <dbReference type="ChEBI" id="CHEBI:29985"/>
        <dbReference type="ChEBI" id="CHEBI:58724"/>
        <dbReference type="EC" id="5.4.99.1"/>
    </reaction>
</comment>
<comment type="caution">
    <text evidence="4">Lacks conserved residue(s) required for the propagation of feature annotation.</text>
</comment>
<feature type="binding site" evidence="4">
    <location>
        <position position="119"/>
    </location>
    <ligand>
        <name>adenosylcob(III)alamin</name>
        <dbReference type="ChEBI" id="CHEBI:18408"/>
    </ligand>
</feature>